<gene>
    <name evidence="6" type="ORF">K504DRAFT_531159</name>
</gene>
<feature type="transmembrane region" description="Helical" evidence="5">
    <location>
        <begin position="238"/>
        <end position="263"/>
    </location>
</feature>
<feature type="transmembrane region" description="Helical" evidence="5">
    <location>
        <begin position="269"/>
        <end position="290"/>
    </location>
</feature>
<dbReference type="AlphaFoldDB" id="A0A6G1KGN8"/>
<dbReference type="GO" id="GO:0016020">
    <property type="term" value="C:membrane"/>
    <property type="evidence" value="ECO:0007669"/>
    <property type="project" value="UniProtKB-SubCell"/>
</dbReference>
<feature type="transmembrane region" description="Helical" evidence="5">
    <location>
        <begin position="144"/>
        <end position="168"/>
    </location>
</feature>
<sequence>MSSSISHDAPRQSGSFFRSVPFQILVACGVSFTAPGMWDALGGLGAGGAAEPYAVSAANALVYGLFAIVCAAAGAINNRIGLKYGLAIGAVGYPLYGAGLYTNSIGTNTWFLLFGSALCGISAGFFWAAEAAIIIGYPAPSDRAFYLAIWQTAKAAGPIVGGAINLGLNANRKTAGSVSSSTYIVFIVIMCLGLPIALCLSSANKVWRHDGSKIVIRHAASWGAEFKAVGKLFVSRRILLLLPAFFISYFYNGFVSTWLTSYFTVRSRAFSSFFTNFAGIFSSFAIAALLDNQKIHIKTRARVAFISIVTILIGTWIWATILQKQFYDAPEAPVFDWFQGGFGKSYALVFFWQFGGQAFQQFLYWVVGQYSTDLSSTSHHVGILRGMEALGQTVAWAMQSEGNANHFVSIGLNFGITFLCIFPTWIVISALEHDHEVVVNEESEEVEAAKGL</sequence>
<dbReference type="Gene3D" id="1.20.1250.20">
    <property type="entry name" value="MFS general substrate transporter like domains"/>
    <property type="match status" value="1"/>
</dbReference>
<dbReference type="EMBL" id="MU005766">
    <property type="protein sequence ID" value="KAF2711998.1"/>
    <property type="molecule type" value="Genomic_DNA"/>
</dbReference>
<name>A0A6G1KGN8_9PLEO</name>
<dbReference type="OrthoDB" id="196103at2759"/>
<proteinExistence type="predicted"/>
<feature type="transmembrane region" description="Helical" evidence="5">
    <location>
        <begin position="407"/>
        <end position="428"/>
    </location>
</feature>
<organism evidence="6 7">
    <name type="scientific">Pleomassaria siparia CBS 279.74</name>
    <dbReference type="NCBI Taxonomy" id="1314801"/>
    <lineage>
        <taxon>Eukaryota</taxon>
        <taxon>Fungi</taxon>
        <taxon>Dikarya</taxon>
        <taxon>Ascomycota</taxon>
        <taxon>Pezizomycotina</taxon>
        <taxon>Dothideomycetes</taxon>
        <taxon>Pleosporomycetidae</taxon>
        <taxon>Pleosporales</taxon>
        <taxon>Pleomassariaceae</taxon>
        <taxon>Pleomassaria</taxon>
    </lineage>
</organism>
<keyword evidence="3 5" id="KW-1133">Transmembrane helix</keyword>
<dbReference type="InterPro" id="IPR036259">
    <property type="entry name" value="MFS_trans_sf"/>
</dbReference>
<accession>A0A6G1KGN8</accession>
<keyword evidence="7" id="KW-1185">Reference proteome</keyword>
<feature type="transmembrane region" description="Helical" evidence="5">
    <location>
        <begin position="302"/>
        <end position="321"/>
    </location>
</feature>
<evidence type="ECO:0000313" key="7">
    <source>
        <dbReference type="Proteomes" id="UP000799428"/>
    </source>
</evidence>
<dbReference type="SUPFAM" id="SSF103473">
    <property type="entry name" value="MFS general substrate transporter"/>
    <property type="match status" value="1"/>
</dbReference>
<keyword evidence="4 5" id="KW-0472">Membrane</keyword>
<evidence type="ECO:0000256" key="2">
    <source>
        <dbReference type="ARBA" id="ARBA00022692"/>
    </source>
</evidence>
<evidence type="ECO:0000256" key="4">
    <source>
        <dbReference type="ARBA" id="ARBA00023136"/>
    </source>
</evidence>
<feature type="transmembrane region" description="Helical" evidence="5">
    <location>
        <begin position="58"/>
        <end position="77"/>
    </location>
</feature>
<dbReference type="PANTHER" id="PTHR23294:SF56">
    <property type="entry name" value="DUF895 DOMAIN MEMBRANE PROTEIN"/>
    <property type="match status" value="1"/>
</dbReference>
<dbReference type="GO" id="GO:0022857">
    <property type="term" value="F:transmembrane transporter activity"/>
    <property type="evidence" value="ECO:0007669"/>
    <property type="project" value="InterPro"/>
</dbReference>
<feature type="transmembrane region" description="Helical" evidence="5">
    <location>
        <begin position="84"/>
        <end position="104"/>
    </location>
</feature>
<evidence type="ECO:0000256" key="1">
    <source>
        <dbReference type="ARBA" id="ARBA00004141"/>
    </source>
</evidence>
<evidence type="ECO:0000256" key="5">
    <source>
        <dbReference type="SAM" id="Phobius"/>
    </source>
</evidence>
<feature type="transmembrane region" description="Helical" evidence="5">
    <location>
        <begin position="180"/>
        <end position="200"/>
    </location>
</feature>
<evidence type="ECO:0000313" key="6">
    <source>
        <dbReference type="EMBL" id="KAF2711998.1"/>
    </source>
</evidence>
<dbReference type="PANTHER" id="PTHR23294">
    <property type="entry name" value="ET TRANSLATION PRODUCT-RELATED"/>
    <property type="match status" value="1"/>
</dbReference>
<feature type="transmembrane region" description="Helical" evidence="5">
    <location>
        <begin position="110"/>
        <end position="137"/>
    </location>
</feature>
<keyword evidence="2 5" id="KW-0812">Transmembrane</keyword>
<feature type="transmembrane region" description="Helical" evidence="5">
    <location>
        <begin position="20"/>
        <end position="38"/>
    </location>
</feature>
<comment type="subcellular location">
    <subcellularLocation>
        <location evidence="1">Membrane</location>
        <topology evidence="1">Multi-pass membrane protein</topology>
    </subcellularLocation>
</comment>
<dbReference type="InterPro" id="IPR051617">
    <property type="entry name" value="UNC-93-like_regulator"/>
</dbReference>
<dbReference type="Proteomes" id="UP000799428">
    <property type="component" value="Unassembled WGS sequence"/>
</dbReference>
<reference evidence="6" key="1">
    <citation type="journal article" date="2020" name="Stud. Mycol.">
        <title>101 Dothideomycetes genomes: a test case for predicting lifestyles and emergence of pathogens.</title>
        <authorList>
            <person name="Haridas S."/>
            <person name="Albert R."/>
            <person name="Binder M."/>
            <person name="Bloem J."/>
            <person name="Labutti K."/>
            <person name="Salamov A."/>
            <person name="Andreopoulos B."/>
            <person name="Baker S."/>
            <person name="Barry K."/>
            <person name="Bills G."/>
            <person name="Bluhm B."/>
            <person name="Cannon C."/>
            <person name="Castanera R."/>
            <person name="Culley D."/>
            <person name="Daum C."/>
            <person name="Ezra D."/>
            <person name="Gonzalez J."/>
            <person name="Henrissat B."/>
            <person name="Kuo A."/>
            <person name="Liang C."/>
            <person name="Lipzen A."/>
            <person name="Lutzoni F."/>
            <person name="Magnuson J."/>
            <person name="Mondo S."/>
            <person name="Nolan M."/>
            <person name="Ohm R."/>
            <person name="Pangilinan J."/>
            <person name="Park H.-J."/>
            <person name="Ramirez L."/>
            <person name="Alfaro M."/>
            <person name="Sun H."/>
            <person name="Tritt A."/>
            <person name="Yoshinaga Y."/>
            <person name="Zwiers L.-H."/>
            <person name="Turgeon B."/>
            <person name="Goodwin S."/>
            <person name="Spatafora J."/>
            <person name="Crous P."/>
            <person name="Grigoriev I."/>
        </authorList>
    </citation>
    <scope>NUCLEOTIDE SEQUENCE</scope>
    <source>
        <strain evidence="6">CBS 279.74</strain>
    </source>
</reference>
<evidence type="ECO:0000256" key="3">
    <source>
        <dbReference type="ARBA" id="ARBA00022989"/>
    </source>
</evidence>
<dbReference type="InterPro" id="IPR011701">
    <property type="entry name" value="MFS"/>
</dbReference>
<dbReference type="Pfam" id="PF07690">
    <property type="entry name" value="MFS_1"/>
    <property type="match status" value="1"/>
</dbReference>
<protein>
    <submittedName>
        <fullName evidence="6">MFS general substrate transporter</fullName>
    </submittedName>
</protein>